<name>A0A833TNG8_PHYIN</name>
<dbReference type="EMBL" id="WSZM01000080">
    <property type="protein sequence ID" value="KAF4043676.1"/>
    <property type="molecule type" value="Genomic_DNA"/>
</dbReference>
<accession>A0A833TNG8</accession>
<feature type="region of interest" description="Disordered" evidence="1">
    <location>
        <begin position="23"/>
        <end position="62"/>
    </location>
</feature>
<gene>
    <name evidence="2" type="ORF">GN244_ATG03989</name>
    <name evidence="3" type="ORF">GN958_ATG01758</name>
</gene>
<dbReference type="Proteomes" id="UP000704712">
    <property type="component" value="Unassembled WGS sequence"/>
</dbReference>
<evidence type="ECO:0000313" key="2">
    <source>
        <dbReference type="EMBL" id="KAF4043676.1"/>
    </source>
</evidence>
<dbReference type="EMBL" id="JAACNO010000205">
    <property type="protein sequence ID" value="KAF4148994.1"/>
    <property type="molecule type" value="Genomic_DNA"/>
</dbReference>
<proteinExistence type="predicted"/>
<sequence length="105" mass="11238">MSPPVATSSAVLSTLVSLSNELPGASKIDDIPGPTYVSEEPVACEQSPASQPTKSSKPKRGKFSEEQDLILYMLFLGSLRTLRTTGTSEKNGKTLRGAPRLLRFA</sequence>
<reference evidence="2" key="1">
    <citation type="submission" date="2020-04" db="EMBL/GenBank/DDBJ databases">
        <title>Hybrid Assembly of Korean Phytophthora infestans isolates.</title>
        <authorList>
            <person name="Prokchorchik M."/>
            <person name="Lee Y."/>
            <person name="Seo J."/>
            <person name="Cho J.-H."/>
            <person name="Park Y.-E."/>
            <person name="Jang D.-C."/>
            <person name="Im J.-S."/>
            <person name="Choi J.-G."/>
            <person name="Park H.-J."/>
            <person name="Lee G.-B."/>
            <person name="Lee Y.-G."/>
            <person name="Hong S.-Y."/>
            <person name="Cho K."/>
            <person name="Sohn K.H."/>
        </authorList>
    </citation>
    <scope>NUCLEOTIDE SEQUENCE</scope>
    <source>
        <strain evidence="2">KR_1_A1</strain>
        <strain evidence="3">KR_2_A2</strain>
    </source>
</reference>
<keyword evidence="4" id="KW-1185">Reference proteome</keyword>
<dbReference type="Proteomes" id="UP000602510">
    <property type="component" value="Unassembled WGS sequence"/>
</dbReference>
<evidence type="ECO:0000313" key="4">
    <source>
        <dbReference type="Proteomes" id="UP000602510"/>
    </source>
</evidence>
<organism evidence="2 4">
    <name type="scientific">Phytophthora infestans</name>
    <name type="common">Potato late blight agent</name>
    <name type="synonym">Botrytis infestans</name>
    <dbReference type="NCBI Taxonomy" id="4787"/>
    <lineage>
        <taxon>Eukaryota</taxon>
        <taxon>Sar</taxon>
        <taxon>Stramenopiles</taxon>
        <taxon>Oomycota</taxon>
        <taxon>Peronosporomycetes</taxon>
        <taxon>Peronosporales</taxon>
        <taxon>Peronosporaceae</taxon>
        <taxon>Phytophthora</taxon>
    </lineage>
</organism>
<evidence type="ECO:0000256" key="1">
    <source>
        <dbReference type="SAM" id="MobiDB-lite"/>
    </source>
</evidence>
<comment type="caution">
    <text evidence="2">The sequence shown here is derived from an EMBL/GenBank/DDBJ whole genome shotgun (WGS) entry which is preliminary data.</text>
</comment>
<protein>
    <submittedName>
        <fullName evidence="2">Uncharacterized protein</fullName>
    </submittedName>
</protein>
<evidence type="ECO:0000313" key="3">
    <source>
        <dbReference type="EMBL" id="KAF4148994.1"/>
    </source>
</evidence>
<dbReference type="AlphaFoldDB" id="A0A833TNG8"/>